<keyword evidence="4" id="KW-1185">Reference proteome</keyword>
<keyword evidence="2" id="KW-1133">Transmembrane helix</keyword>
<dbReference type="RefSeq" id="WP_373683260.1">
    <property type="nucleotide sequence ID" value="NZ_JAAXOU010000005.1"/>
</dbReference>
<reference evidence="3 4" key="1">
    <citation type="submission" date="2020-04" db="EMBL/GenBank/DDBJ databases">
        <title>MicrobeNet Type strains.</title>
        <authorList>
            <person name="Nicholson A.C."/>
        </authorList>
    </citation>
    <scope>NUCLEOTIDE SEQUENCE [LARGE SCALE GENOMIC DNA]</scope>
    <source>
        <strain evidence="3 4">DSM 40738</strain>
    </source>
</reference>
<evidence type="ECO:0000256" key="2">
    <source>
        <dbReference type="SAM" id="Phobius"/>
    </source>
</evidence>
<protein>
    <submittedName>
        <fullName evidence="3">Uncharacterized protein</fullName>
    </submittedName>
</protein>
<dbReference type="EMBL" id="JAAXOU010000005">
    <property type="protein sequence ID" value="NKY12807.1"/>
    <property type="molecule type" value="Genomic_DNA"/>
</dbReference>
<feature type="transmembrane region" description="Helical" evidence="2">
    <location>
        <begin position="446"/>
        <end position="466"/>
    </location>
</feature>
<dbReference type="Proteomes" id="UP000570003">
    <property type="component" value="Unassembled WGS sequence"/>
</dbReference>
<evidence type="ECO:0000256" key="1">
    <source>
        <dbReference type="SAM" id="MobiDB-lite"/>
    </source>
</evidence>
<feature type="compositionally biased region" description="Polar residues" evidence="1">
    <location>
        <begin position="1"/>
        <end position="11"/>
    </location>
</feature>
<feature type="region of interest" description="Disordered" evidence="1">
    <location>
        <begin position="1"/>
        <end position="41"/>
    </location>
</feature>
<name>A0AA44DAI9_STRE0</name>
<feature type="transmembrane region" description="Helical" evidence="2">
    <location>
        <begin position="472"/>
        <end position="490"/>
    </location>
</feature>
<feature type="non-terminal residue" evidence="3">
    <location>
        <position position="557"/>
    </location>
</feature>
<accession>A0AA44DAI9</accession>
<sequence length="557" mass="58475">MNLRNTPGTSPTHRRPGHAVPLDLRGPSGPDTVRTALDTPQPDDERRFLVLDDAARLVAHRFLYEQLYSYGPARVLCLAVGTPGDIPPPRAQPGAPGGVLRRPLTLRPPAAGVLWVLDPHTGDDPGGLRPLVELLLQAEVFDAVLHGLAGVVHGVAVPSVRVVEHDLGDDARTRAWRQALGTLAGQEVTGGGPGDFVPSELTVLLDDSLPDAVAGHRWLEPSGRAAARRRACDDALAEVRRGHRLARGPAGLFGRASRRADLPGRLADLGRAVEAYRDTVAGAFTDADGVRLTPEQRTRLLARGIDLPDLPAASRTRVVPALRVLTEHLLEQPLPLRSAAARLAALSDRSAPAGSAARLARLDELCDPAYLRHLVGPPPFRAGDTTAGTALRALVPAFAAGLWPGPGWLLGPAAGAVAAALGALMWRHRPNRSPDGRHDGGGTTRVAARLLGGFAGGTTGAVAGSLLGLPVWAGALAVAVALVGAVLLAARDWTRSVDAWWRDTGAEYAERVLSDVDRLLAETAVHDWLLADARHHCADGARAASLLLRALAATADA</sequence>
<evidence type="ECO:0000313" key="4">
    <source>
        <dbReference type="Proteomes" id="UP000570003"/>
    </source>
</evidence>
<keyword evidence="2" id="KW-0812">Transmembrane</keyword>
<keyword evidence="2" id="KW-0472">Membrane</keyword>
<evidence type="ECO:0000313" key="3">
    <source>
        <dbReference type="EMBL" id="NKY12807.1"/>
    </source>
</evidence>
<feature type="transmembrane region" description="Helical" evidence="2">
    <location>
        <begin position="407"/>
        <end position="426"/>
    </location>
</feature>
<organism evidence="3 4">
    <name type="scientific">Streptomyces somaliensis (strain ATCC 33201 / DSM 40738 / JCM 12659 / KCTC 9044 / NCTC 11332 / NRRL B-12077 / IP 733)</name>
    <dbReference type="NCBI Taxonomy" id="1134445"/>
    <lineage>
        <taxon>Bacteria</taxon>
        <taxon>Bacillati</taxon>
        <taxon>Actinomycetota</taxon>
        <taxon>Actinomycetes</taxon>
        <taxon>Kitasatosporales</taxon>
        <taxon>Streptomycetaceae</taxon>
        <taxon>Streptomyces</taxon>
    </lineage>
</organism>
<dbReference type="AlphaFoldDB" id="A0AA44DAI9"/>
<proteinExistence type="predicted"/>
<comment type="caution">
    <text evidence="3">The sequence shown here is derived from an EMBL/GenBank/DDBJ whole genome shotgun (WGS) entry which is preliminary data.</text>
</comment>
<gene>
    <name evidence="3" type="ORF">HGA06_01100</name>
</gene>